<dbReference type="PANTHER" id="PTHR43586:SF4">
    <property type="entry name" value="ISOPENICILLIN N EPIMERASE"/>
    <property type="match status" value="1"/>
</dbReference>
<name>A0A9D2SHH9_9FIRM</name>
<accession>A0A9D2SHH9</accession>
<comment type="cofactor">
    <cofactor evidence="1 7">
        <name>pyridoxal 5'-phosphate</name>
        <dbReference type="ChEBI" id="CHEBI:597326"/>
    </cofactor>
</comment>
<evidence type="ECO:0000313" key="9">
    <source>
        <dbReference type="EMBL" id="HJC06410.1"/>
    </source>
</evidence>
<dbReference type="PROSITE" id="PS00595">
    <property type="entry name" value="AA_TRANSFER_CLASS_5"/>
    <property type="match status" value="1"/>
</dbReference>
<dbReference type="Gene3D" id="3.90.1150.10">
    <property type="entry name" value="Aspartate Aminotransferase, domain 1"/>
    <property type="match status" value="1"/>
</dbReference>
<dbReference type="InterPro" id="IPR010970">
    <property type="entry name" value="Cys_dSase_SufS"/>
</dbReference>
<dbReference type="InterPro" id="IPR015422">
    <property type="entry name" value="PyrdxlP-dep_Trfase_small"/>
</dbReference>
<comment type="catalytic activity">
    <reaction evidence="6">
        <text>(sulfur carrier)-H + L-cysteine = (sulfur carrier)-SH + L-alanine</text>
        <dbReference type="Rhea" id="RHEA:43892"/>
        <dbReference type="Rhea" id="RHEA-COMP:14737"/>
        <dbReference type="Rhea" id="RHEA-COMP:14739"/>
        <dbReference type="ChEBI" id="CHEBI:29917"/>
        <dbReference type="ChEBI" id="CHEBI:35235"/>
        <dbReference type="ChEBI" id="CHEBI:57972"/>
        <dbReference type="ChEBI" id="CHEBI:64428"/>
        <dbReference type="EC" id="2.8.1.7"/>
    </reaction>
</comment>
<evidence type="ECO:0000256" key="1">
    <source>
        <dbReference type="ARBA" id="ARBA00001933"/>
    </source>
</evidence>
<organism evidence="9 10">
    <name type="scientific">Candidatus Enterocloster excrementipullorum</name>
    <dbReference type="NCBI Taxonomy" id="2838559"/>
    <lineage>
        <taxon>Bacteria</taxon>
        <taxon>Bacillati</taxon>
        <taxon>Bacillota</taxon>
        <taxon>Clostridia</taxon>
        <taxon>Lachnospirales</taxon>
        <taxon>Lachnospiraceae</taxon>
        <taxon>Enterocloster</taxon>
    </lineage>
</organism>
<gene>
    <name evidence="9" type="ORF">H9704_09690</name>
</gene>
<dbReference type="Gene3D" id="3.40.640.10">
    <property type="entry name" value="Type I PLP-dependent aspartate aminotransferase-like (Major domain)"/>
    <property type="match status" value="1"/>
</dbReference>
<dbReference type="Proteomes" id="UP000823910">
    <property type="component" value="Unassembled WGS sequence"/>
</dbReference>
<dbReference type="NCBIfam" id="TIGR01977">
    <property type="entry name" value="am_tr_V_EF2568"/>
    <property type="match status" value="1"/>
</dbReference>
<dbReference type="GO" id="GO:0030170">
    <property type="term" value="F:pyridoxal phosphate binding"/>
    <property type="evidence" value="ECO:0007669"/>
    <property type="project" value="InterPro"/>
</dbReference>
<dbReference type="InterPro" id="IPR020578">
    <property type="entry name" value="Aminotrans_V_PyrdxlP_BS"/>
</dbReference>
<dbReference type="PANTHER" id="PTHR43586">
    <property type="entry name" value="CYSTEINE DESULFURASE"/>
    <property type="match status" value="1"/>
</dbReference>
<dbReference type="AlphaFoldDB" id="A0A9D2SHH9"/>
<dbReference type="GO" id="GO:0008483">
    <property type="term" value="F:transaminase activity"/>
    <property type="evidence" value="ECO:0007669"/>
    <property type="project" value="UniProtKB-KW"/>
</dbReference>
<reference evidence="9" key="1">
    <citation type="journal article" date="2021" name="PeerJ">
        <title>Extensive microbial diversity within the chicken gut microbiome revealed by metagenomics and culture.</title>
        <authorList>
            <person name="Gilroy R."/>
            <person name="Ravi A."/>
            <person name="Getino M."/>
            <person name="Pursley I."/>
            <person name="Horton D.L."/>
            <person name="Alikhan N.F."/>
            <person name="Baker D."/>
            <person name="Gharbi K."/>
            <person name="Hall N."/>
            <person name="Watson M."/>
            <person name="Adriaenssens E.M."/>
            <person name="Foster-Nyarko E."/>
            <person name="Jarju S."/>
            <person name="Secka A."/>
            <person name="Antonio M."/>
            <person name="Oren A."/>
            <person name="Chaudhuri R.R."/>
            <person name="La Ragione R."/>
            <person name="Hildebrand F."/>
            <person name="Pallen M.J."/>
        </authorList>
    </citation>
    <scope>NUCLEOTIDE SEQUENCE</scope>
    <source>
        <strain evidence="9">CHK180-15479</strain>
    </source>
</reference>
<dbReference type="CDD" id="cd06453">
    <property type="entry name" value="SufS_like"/>
    <property type="match status" value="1"/>
</dbReference>
<comment type="caution">
    <text evidence="9">The sequence shown here is derived from an EMBL/GenBank/DDBJ whole genome shotgun (WGS) entry which is preliminary data.</text>
</comment>
<proteinExistence type="inferred from homology"/>
<evidence type="ECO:0000313" key="10">
    <source>
        <dbReference type="Proteomes" id="UP000823910"/>
    </source>
</evidence>
<dbReference type="InterPro" id="IPR015424">
    <property type="entry name" value="PyrdxlP-dep_Trfase"/>
</dbReference>
<dbReference type="InterPro" id="IPR016454">
    <property type="entry name" value="Cysteine_dSase"/>
</dbReference>
<evidence type="ECO:0000256" key="4">
    <source>
        <dbReference type="ARBA" id="ARBA00022679"/>
    </source>
</evidence>
<dbReference type="SUPFAM" id="SSF53383">
    <property type="entry name" value="PLP-dependent transferases"/>
    <property type="match status" value="1"/>
</dbReference>
<evidence type="ECO:0000256" key="3">
    <source>
        <dbReference type="ARBA" id="ARBA00012239"/>
    </source>
</evidence>
<dbReference type="PIRSF" id="PIRSF005572">
    <property type="entry name" value="NifS"/>
    <property type="match status" value="1"/>
</dbReference>
<evidence type="ECO:0000256" key="6">
    <source>
        <dbReference type="ARBA" id="ARBA00050776"/>
    </source>
</evidence>
<reference evidence="9" key="2">
    <citation type="submission" date="2021-04" db="EMBL/GenBank/DDBJ databases">
        <authorList>
            <person name="Gilroy R."/>
        </authorList>
    </citation>
    <scope>NUCLEOTIDE SEQUENCE</scope>
    <source>
        <strain evidence="9">CHK180-15479</strain>
    </source>
</reference>
<dbReference type="GO" id="GO:0006534">
    <property type="term" value="P:cysteine metabolic process"/>
    <property type="evidence" value="ECO:0007669"/>
    <property type="project" value="InterPro"/>
</dbReference>
<sequence>MIEAIYFDNACTTYPKPEEVAQAVHAYITQVGSNVNRSSYGRAYGAEEMVYDARERLCRFFGGGDCRNVVFTKNVTESLNILLKGFLKPGDHVITTSMEHNAVMRPLTQLSRQGVAFSRAWCREDGSLPPGELEKCLRPNTRALVMTHASNVCGTILPVEEAGAFCRAHGLRFFVDAAQTGGTVPIHMQEMHIDALAFTGHKGLLGPQGIGGFILGEDMPMELEPLLSGGTGSVSHKEEMPDFMPDRFEAGTLNLPGIAGLCAGLDWLEKTGIHRIARHELDLTEQFLAGLNGLKARGLGIEILGKTGREGRTGVVSIRTPGHGLAQTAARLDEAYGIMTRVGLHCAPYAHRTLGTFPEGTIRFSFGWWNRAEQVEAAVEALGRILAEESDGF</sequence>
<evidence type="ECO:0000259" key="8">
    <source>
        <dbReference type="Pfam" id="PF00266"/>
    </source>
</evidence>
<dbReference type="InterPro" id="IPR015421">
    <property type="entry name" value="PyrdxlP-dep_Trfase_major"/>
</dbReference>
<dbReference type="EC" id="2.8.1.7" evidence="3"/>
<evidence type="ECO:0000256" key="7">
    <source>
        <dbReference type="RuleBase" id="RU004504"/>
    </source>
</evidence>
<dbReference type="GO" id="GO:0031071">
    <property type="term" value="F:cysteine desulfurase activity"/>
    <property type="evidence" value="ECO:0007669"/>
    <property type="project" value="UniProtKB-EC"/>
</dbReference>
<dbReference type="InterPro" id="IPR010969">
    <property type="entry name" value="Cys_dSase-rel_unknwn_funct"/>
</dbReference>
<keyword evidence="9" id="KW-0032">Aminotransferase</keyword>
<protein>
    <recommendedName>
        <fullName evidence="3">cysteine desulfurase</fullName>
        <ecNumber evidence="3">2.8.1.7</ecNumber>
    </recommendedName>
</protein>
<feature type="domain" description="Aminotransferase class V" evidence="8">
    <location>
        <begin position="5"/>
        <end position="377"/>
    </location>
</feature>
<comment type="similarity">
    <text evidence="2">Belongs to the class-V pyridoxal-phosphate-dependent aminotransferase family. Csd subfamily.</text>
</comment>
<keyword evidence="4" id="KW-0808">Transferase</keyword>
<dbReference type="InterPro" id="IPR000192">
    <property type="entry name" value="Aminotrans_V_dom"/>
</dbReference>
<dbReference type="EMBL" id="DWWT01000047">
    <property type="protein sequence ID" value="HJC06410.1"/>
    <property type="molecule type" value="Genomic_DNA"/>
</dbReference>
<evidence type="ECO:0000256" key="5">
    <source>
        <dbReference type="ARBA" id="ARBA00022898"/>
    </source>
</evidence>
<evidence type="ECO:0000256" key="2">
    <source>
        <dbReference type="ARBA" id="ARBA00010447"/>
    </source>
</evidence>
<keyword evidence="5" id="KW-0663">Pyridoxal phosphate</keyword>
<dbReference type="Pfam" id="PF00266">
    <property type="entry name" value="Aminotran_5"/>
    <property type="match status" value="1"/>
</dbReference>